<accession>A0A1G6DH21</accession>
<dbReference type="InterPro" id="IPR050065">
    <property type="entry name" value="GlmU-like"/>
</dbReference>
<dbReference type="PANTHER" id="PTHR43584">
    <property type="entry name" value="NUCLEOTIDYL TRANSFERASE"/>
    <property type="match status" value="1"/>
</dbReference>
<keyword evidence="1 4" id="KW-0808">Transferase</keyword>
<name>A0A1G6DH21_9GAMM</name>
<dbReference type="EMBL" id="FMXN01000010">
    <property type="protein sequence ID" value="SDB44454.1"/>
    <property type="molecule type" value="Genomic_DNA"/>
</dbReference>
<dbReference type="GO" id="GO:0016779">
    <property type="term" value="F:nucleotidyltransferase activity"/>
    <property type="evidence" value="ECO:0007669"/>
    <property type="project" value="UniProtKB-KW"/>
</dbReference>
<dbReference type="Pfam" id="PF00483">
    <property type="entry name" value="NTP_transferase"/>
    <property type="match status" value="1"/>
</dbReference>
<keyword evidence="2" id="KW-0548">Nucleotidyltransferase</keyword>
<sequence length="231" mass="25345">MRAMILAAGRGERMRPLTDTVPKPLLQVGGKPLLYYHLEKLAAQGVDRVVINHAWLGQMIEQAIGDGQQFGIEVCYSPEPEGGLETAGGIIRALPLLGNKPFWVINGDIFTTFDFSQLPRTLADHETAHLLLTSNPAHHPQGDFSVQHGLLQLRNPMWPSFTYSGMGLYSPKLFSQYEPGSVQHLKLRPLLDQGITTQCIGATVFADPWTDVGTPDRLAALAAAFTHHSVE</sequence>
<dbReference type="SUPFAM" id="SSF53448">
    <property type="entry name" value="Nucleotide-diphospho-sugar transferases"/>
    <property type="match status" value="1"/>
</dbReference>
<reference evidence="5" key="1">
    <citation type="submission" date="2016-10" db="EMBL/GenBank/DDBJ databases">
        <authorList>
            <person name="Varghese N."/>
            <person name="Submissions S."/>
        </authorList>
    </citation>
    <scope>NUCLEOTIDE SEQUENCE [LARGE SCALE GENOMIC DNA]</scope>
    <source>
        <strain evidence="5">CGMCC 1.10824</strain>
    </source>
</reference>
<dbReference type="PANTHER" id="PTHR43584:SF8">
    <property type="entry name" value="N-ACETYLMURAMATE ALPHA-1-PHOSPHATE URIDYLYLTRANSFERASE"/>
    <property type="match status" value="1"/>
</dbReference>
<gene>
    <name evidence="4" type="ORF">SAMN02927930_01708</name>
</gene>
<dbReference type="RefSeq" id="WP_092593641.1">
    <property type="nucleotide sequence ID" value="NZ_FMXN01000010.1"/>
</dbReference>
<organism evidence="4 5">
    <name type="scientific">Pseudidiomarina indica</name>
    <dbReference type="NCBI Taxonomy" id="1159017"/>
    <lineage>
        <taxon>Bacteria</taxon>
        <taxon>Pseudomonadati</taxon>
        <taxon>Pseudomonadota</taxon>
        <taxon>Gammaproteobacteria</taxon>
        <taxon>Alteromonadales</taxon>
        <taxon>Idiomarinaceae</taxon>
        <taxon>Pseudidiomarina</taxon>
    </lineage>
</organism>
<dbReference type="OrthoDB" id="9788272at2"/>
<evidence type="ECO:0000313" key="4">
    <source>
        <dbReference type="EMBL" id="SDB44454.1"/>
    </source>
</evidence>
<evidence type="ECO:0000313" key="5">
    <source>
        <dbReference type="Proteomes" id="UP000199626"/>
    </source>
</evidence>
<dbReference type="Gene3D" id="3.90.550.10">
    <property type="entry name" value="Spore Coat Polysaccharide Biosynthesis Protein SpsA, Chain A"/>
    <property type="match status" value="1"/>
</dbReference>
<dbReference type="CDD" id="cd06422">
    <property type="entry name" value="NTP_transferase_like_1"/>
    <property type="match status" value="1"/>
</dbReference>
<evidence type="ECO:0000256" key="2">
    <source>
        <dbReference type="ARBA" id="ARBA00022695"/>
    </source>
</evidence>
<keyword evidence="5" id="KW-1185">Reference proteome</keyword>
<evidence type="ECO:0000259" key="3">
    <source>
        <dbReference type="Pfam" id="PF00483"/>
    </source>
</evidence>
<dbReference type="InterPro" id="IPR029044">
    <property type="entry name" value="Nucleotide-diphossugar_trans"/>
</dbReference>
<dbReference type="InterPro" id="IPR005835">
    <property type="entry name" value="NTP_transferase_dom"/>
</dbReference>
<evidence type="ECO:0000256" key="1">
    <source>
        <dbReference type="ARBA" id="ARBA00022679"/>
    </source>
</evidence>
<feature type="domain" description="Nucleotidyl transferase" evidence="3">
    <location>
        <begin position="3"/>
        <end position="130"/>
    </location>
</feature>
<dbReference type="NCBIfam" id="NF045761">
    <property type="entry name" value="NAMPUrTaseMurU"/>
    <property type="match status" value="1"/>
</dbReference>
<dbReference type="STRING" id="1159017.SAMN02927930_01708"/>
<dbReference type="AlphaFoldDB" id="A0A1G6DH21"/>
<dbReference type="InterPro" id="IPR054790">
    <property type="entry name" value="MurU"/>
</dbReference>
<dbReference type="Proteomes" id="UP000199626">
    <property type="component" value="Unassembled WGS sequence"/>
</dbReference>
<proteinExistence type="predicted"/>
<protein>
    <submittedName>
        <fullName evidence="4">Nucleotidyl transferase</fullName>
    </submittedName>
</protein>